<evidence type="ECO:0000256" key="1">
    <source>
        <dbReference type="ARBA" id="ARBA00000073"/>
    </source>
</evidence>
<dbReference type="InterPro" id="IPR050188">
    <property type="entry name" value="RluA_PseudoU_synthase"/>
</dbReference>
<dbReference type="InterPro" id="IPR006145">
    <property type="entry name" value="PsdUridine_synth_RsuA/RluA"/>
</dbReference>
<evidence type="ECO:0000256" key="4">
    <source>
        <dbReference type="RuleBase" id="RU362028"/>
    </source>
</evidence>
<reference evidence="7 8" key="1">
    <citation type="submission" date="2015-09" db="EMBL/GenBank/DDBJ databases">
        <authorList>
            <consortium name="Pathogen Informatics"/>
        </authorList>
    </citation>
    <scope>NUCLEOTIDE SEQUENCE [LARGE SCALE GENOMIC DNA]</scope>
    <source>
        <strain evidence="7 8">2789STDY5834962</strain>
    </source>
</reference>
<comment type="catalytic activity">
    <reaction evidence="1 4">
        <text>a uridine in RNA = a pseudouridine in RNA</text>
        <dbReference type="Rhea" id="RHEA:48348"/>
        <dbReference type="Rhea" id="RHEA-COMP:12068"/>
        <dbReference type="Rhea" id="RHEA-COMP:12069"/>
        <dbReference type="ChEBI" id="CHEBI:65314"/>
        <dbReference type="ChEBI" id="CHEBI:65315"/>
    </reaction>
</comment>
<organism evidence="7 8">
    <name type="scientific">Coprococcus comes</name>
    <dbReference type="NCBI Taxonomy" id="410072"/>
    <lineage>
        <taxon>Bacteria</taxon>
        <taxon>Bacillati</taxon>
        <taxon>Bacillota</taxon>
        <taxon>Clostridia</taxon>
        <taxon>Lachnospirales</taxon>
        <taxon>Lachnospiraceae</taxon>
        <taxon>Coprococcus</taxon>
    </lineage>
</organism>
<dbReference type="InterPro" id="IPR006225">
    <property type="entry name" value="PsdUridine_synth_RluC/D"/>
</dbReference>
<dbReference type="InterPro" id="IPR020103">
    <property type="entry name" value="PsdUridine_synth_cat_dom_sf"/>
</dbReference>
<dbReference type="NCBIfam" id="TIGR00005">
    <property type="entry name" value="rluA_subfam"/>
    <property type="match status" value="1"/>
</dbReference>
<feature type="domain" description="Pseudouridine synthase RsuA/RluA-like" evidence="5">
    <location>
        <begin position="103"/>
        <end position="262"/>
    </location>
</feature>
<dbReference type="PANTHER" id="PTHR21600">
    <property type="entry name" value="MITOCHONDRIAL RNA PSEUDOURIDINE SYNTHASE"/>
    <property type="match status" value="1"/>
</dbReference>
<dbReference type="Proteomes" id="UP000095727">
    <property type="component" value="Unassembled WGS sequence"/>
</dbReference>
<dbReference type="GO" id="GO:0120159">
    <property type="term" value="F:rRNA pseudouridine synthase activity"/>
    <property type="evidence" value="ECO:0007669"/>
    <property type="project" value="UniProtKB-ARBA"/>
</dbReference>
<dbReference type="Gene3D" id="3.30.2350.10">
    <property type="entry name" value="Pseudouridine synthase"/>
    <property type="match status" value="1"/>
</dbReference>
<evidence type="ECO:0000259" key="6">
    <source>
        <dbReference type="Pfam" id="PF01479"/>
    </source>
</evidence>
<dbReference type="CDD" id="cd00165">
    <property type="entry name" value="S4"/>
    <property type="match status" value="1"/>
</dbReference>
<dbReference type="Gene3D" id="3.10.290.10">
    <property type="entry name" value="RNA-binding S4 domain"/>
    <property type="match status" value="1"/>
</dbReference>
<dbReference type="SUPFAM" id="SSF55120">
    <property type="entry name" value="Pseudouridine synthase"/>
    <property type="match status" value="1"/>
</dbReference>
<dbReference type="InterPro" id="IPR002942">
    <property type="entry name" value="S4_RNA-bd"/>
</dbReference>
<dbReference type="InterPro" id="IPR036986">
    <property type="entry name" value="S4_RNA-bd_sf"/>
</dbReference>
<evidence type="ECO:0000313" key="7">
    <source>
        <dbReference type="EMBL" id="CUN00070.1"/>
    </source>
</evidence>
<keyword evidence="3 4" id="KW-0413">Isomerase</keyword>
<evidence type="ECO:0000256" key="3">
    <source>
        <dbReference type="ARBA" id="ARBA00023235"/>
    </source>
</evidence>
<comment type="similarity">
    <text evidence="2 4">Belongs to the pseudouridine synthase RluA family.</text>
</comment>
<evidence type="ECO:0000256" key="2">
    <source>
        <dbReference type="ARBA" id="ARBA00010876"/>
    </source>
</evidence>
<comment type="function">
    <text evidence="4">Responsible for synthesis of pseudouridine from uracil.</text>
</comment>
<dbReference type="GO" id="GO:0003723">
    <property type="term" value="F:RNA binding"/>
    <property type="evidence" value="ECO:0007669"/>
    <property type="project" value="InterPro"/>
</dbReference>
<dbReference type="PANTHER" id="PTHR21600:SF83">
    <property type="entry name" value="PSEUDOURIDYLATE SYNTHASE RPUSD4, MITOCHONDRIAL"/>
    <property type="match status" value="1"/>
</dbReference>
<dbReference type="Pfam" id="PF00849">
    <property type="entry name" value="PseudoU_synth_2"/>
    <property type="match status" value="1"/>
</dbReference>
<dbReference type="OrthoDB" id="9807829at2"/>
<dbReference type="EMBL" id="CYXR01000014">
    <property type="protein sequence ID" value="CUN00070.1"/>
    <property type="molecule type" value="Genomic_DNA"/>
</dbReference>
<dbReference type="GO" id="GO:0000455">
    <property type="term" value="P:enzyme-directed rRNA pseudouridine synthesis"/>
    <property type="evidence" value="ECO:0007669"/>
    <property type="project" value="UniProtKB-ARBA"/>
</dbReference>
<dbReference type="SUPFAM" id="SSF55174">
    <property type="entry name" value="Alpha-L RNA-binding motif"/>
    <property type="match status" value="1"/>
</dbReference>
<feature type="domain" description="RNA-binding S4" evidence="6">
    <location>
        <begin position="13"/>
        <end position="59"/>
    </location>
</feature>
<dbReference type="RefSeq" id="WP_055157185.1">
    <property type="nucleotide sequence ID" value="NZ_CYXR01000014.1"/>
</dbReference>
<dbReference type="CDD" id="cd02869">
    <property type="entry name" value="PseudoU_synth_RluA_like"/>
    <property type="match status" value="1"/>
</dbReference>
<dbReference type="EC" id="5.4.99.-" evidence="4"/>
<gene>
    <name evidence="7" type="primary">rluC</name>
    <name evidence="7" type="ORF">ERS852574_02067</name>
</gene>
<sequence length="341" mass="38135">MQKITVSSNEAGQRLDKLLGKYLSNAPMSFVYKMLRKKNIKLNGKKAQGNEKLTKGDQVEVFLSDDTWQKFAGAPGAEKQLPADLARAIESSIRLSVIYEDPDILILNKPSGMLSQKAAPSDLSLNEYMIAYLLKKGDLKLAELATFRPSVCNRLDRNTSGLVTAGKSLAGLQQLSEILRDRTVKKYYLTIVDGVIKDRQKIEGYLLKNEMTNQVKILKEAKGEAKPIATEYIPLADNGQQTILKVHLITGRTHQIRAHLSSTGHPIIGDSKYGNPKVNSIFRKKYALKYQLLHAWKMQFPKREDALAKVSEKEVTAPLPERFTTIIKGEGLEWEPGIQEG</sequence>
<name>A0A173TCB7_9FIRM</name>
<dbReference type="PROSITE" id="PS50889">
    <property type="entry name" value="S4"/>
    <property type="match status" value="1"/>
</dbReference>
<proteinExistence type="inferred from homology"/>
<evidence type="ECO:0000259" key="5">
    <source>
        <dbReference type="Pfam" id="PF00849"/>
    </source>
</evidence>
<evidence type="ECO:0000313" key="8">
    <source>
        <dbReference type="Proteomes" id="UP000095727"/>
    </source>
</evidence>
<dbReference type="Pfam" id="PF01479">
    <property type="entry name" value="S4"/>
    <property type="match status" value="1"/>
</dbReference>
<accession>A0A173TCB7</accession>
<dbReference type="AlphaFoldDB" id="A0A173TCB7"/>
<protein>
    <recommendedName>
        <fullName evidence="4">Pseudouridine synthase</fullName>
        <ecNumber evidence="4">5.4.99.-</ecNumber>
    </recommendedName>
</protein>